<dbReference type="RefSeq" id="WP_185131812.1">
    <property type="nucleotide sequence ID" value="NZ_JACJVO010000032.1"/>
</dbReference>
<dbReference type="InterPro" id="IPR008979">
    <property type="entry name" value="Galactose-bd-like_sf"/>
</dbReference>
<dbReference type="PANTHER" id="PTHR36848:SF2">
    <property type="entry name" value="SECRETED PROTEIN"/>
    <property type="match status" value="1"/>
</dbReference>
<dbReference type="CDD" id="cd03143">
    <property type="entry name" value="A4_beta-galactosidase_middle_domain"/>
    <property type="match status" value="1"/>
</dbReference>
<dbReference type="AlphaFoldDB" id="A0A7X0SUL2"/>
<dbReference type="InterPro" id="IPR053161">
    <property type="entry name" value="Ulvan_degrading_GH"/>
</dbReference>
<reference evidence="1 2" key="1">
    <citation type="submission" date="2020-08" db="EMBL/GenBank/DDBJ databases">
        <title>Cohnella phylogeny.</title>
        <authorList>
            <person name="Dunlap C."/>
        </authorList>
    </citation>
    <scope>NUCLEOTIDE SEQUENCE [LARGE SCALE GENOMIC DNA]</scope>
    <source>
        <strain evidence="1 2">CBP 2801</strain>
    </source>
</reference>
<protein>
    <recommendedName>
        <fullName evidence="3">Glycoside hydrolase</fullName>
    </recommendedName>
</protein>
<dbReference type="Gene3D" id="3.40.50.880">
    <property type="match status" value="1"/>
</dbReference>
<dbReference type="Pfam" id="PF17132">
    <property type="entry name" value="Glyco_hydro_106"/>
    <property type="match status" value="1"/>
</dbReference>
<sequence length="1114" mass="125228">MLDRQRFRRPLKADRIHPFWFWNGEMADEQIRRQIDEMADKGLGGFFICARQGMKLSYLSDEWFDKVRVAVEAAARHGLHVWLYDEYPYPSGIAGGEVTLEYPEAKHRTLVSHSQAVAGGDRVSLELPWAKILYAKAVPVAPDGRRLWDEAVPVRSAIGNYQAEPVFQKTGLTAYNQKRFFTYRTVQKLDWTAPAGEWELLIVQEKEIDDFKYYGTFVDPCNREAMAAFIRLTHDKYAERFGEYFGTTIKGMFTDEIGLLGRIPWSPRLVDFFRERCGYDLRDHLHALFDPDAENAAAIRYDYYQSVHLLLRDSYHKQVHDWCERHGLEYVAEVPAVRHTTQLYSHVPGGDSAHEKLGRSLEWILDKNAVNLRSNPKMVSSLARQLGRERNLIECFHSVGWSMTLQDARWMIDRMAAFGTNFFNFHAFFYTVDGLAQHDAPPSQFWQNPYWKHFGRLADYAGRIGFAMSTGQAVIETAVLQPTTSLWTQMGNPLHRFDYGGGRADEKERLEHLLSWWAGICKELTMAGRDFDHLDPELLAEAEIEDGRIKLGRARYSVLILPPMTNLEGAAWRRIESFLRSGGTVVAMGQLPYERIEADWDPRSAAAAFNMEEPEARFWLEAREEERPAWRQGERAAYYLPFPAKADAKDVLPAMTELLDRVNPLPVRLSPACGEQGLLMQTRLVQDDTALVFVSNQEGEERETELYVDPQLLGLKVQEAESPASSAVLSACELSLDSGEAGEPLRPADARQDGAAAIFPLRLAPYEARLFELKLDRTAAAKVADPASAECPRWEVSAAGPWEMKALGPNALRLDTFRLAVYGHGAAGPAAADHAPIAEGTVMVKTFIDQCADLAEAGGLPVQMRQTFGTPMRVGIAYPLKAVYTAEFAVEEAPRSAELLMDRSAIGGTAVIRLNGHTVAGEEFRPAFLYDHNNVAADVSRRLLPGTVNTLTVEVDVENDWEGVVDALYLAGPFRVRFDPQAQPVLSAIQTEEEAQPVPALGAGPYPGYPYYAGDFSFAKTAEWPDAPEGSAFELTFPDLDPDFHDCAEVLINGRSLGVRAWSPYRWIGDASMIRKGANRLEVRVTNTLIGLLEGQFFDYRGHAVRPVRDRKEL</sequence>
<accession>A0A7X0SUL2</accession>
<evidence type="ECO:0008006" key="3">
    <source>
        <dbReference type="Google" id="ProtNLM"/>
    </source>
</evidence>
<gene>
    <name evidence="1" type="ORF">H7C18_24895</name>
</gene>
<dbReference type="InterPro" id="IPR029062">
    <property type="entry name" value="Class_I_gatase-like"/>
</dbReference>
<dbReference type="SUPFAM" id="SSF49785">
    <property type="entry name" value="Galactose-binding domain-like"/>
    <property type="match status" value="1"/>
</dbReference>
<dbReference type="Proteomes" id="UP000564644">
    <property type="component" value="Unassembled WGS sequence"/>
</dbReference>
<keyword evidence="2" id="KW-1185">Reference proteome</keyword>
<comment type="caution">
    <text evidence="1">The sequence shown here is derived from an EMBL/GenBank/DDBJ whole genome shotgun (WGS) entry which is preliminary data.</text>
</comment>
<dbReference type="EMBL" id="JACJVO010000032">
    <property type="protein sequence ID" value="MBB6734163.1"/>
    <property type="molecule type" value="Genomic_DNA"/>
</dbReference>
<organism evidence="1 2">
    <name type="scientific">Cohnella zeiphila</name>
    <dbReference type="NCBI Taxonomy" id="2761120"/>
    <lineage>
        <taxon>Bacteria</taxon>
        <taxon>Bacillati</taxon>
        <taxon>Bacillota</taxon>
        <taxon>Bacilli</taxon>
        <taxon>Bacillales</taxon>
        <taxon>Paenibacillaceae</taxon>
        <taxon>Cohnella</taxon>
    </lineage>
</organism>
<evidence type="ECO:0000313" key="2">
    <source>
        <dbReference type="Proteomes" id="UP000564644"/>
    </source>
</evidence>
<proteinExistence type="predicted"/>
<name>A0A7X0SUL2_9BACL</name>
<dbReference type="PANTHER" id="PTHR36848">
    <property type="entry name" value="DNA-BINDING PROTEIN (PUTATIVE SECRETED PROTEIN)-RELATED"/>
    <property type="match status" value="1"/>
</dbReference>
<evidence type="ECO:0000313" key="1">
    <source>
        <dbReference type="EMBL" id="MBB6734163.1"/>
    </source>
</evidence>